<reference evidence="9 10" key="1">
    <citation type="journal article" date="2020" name="Int. J. Syst. Evol. Microbiol.">
        <title>Ureaplasma miroungigenitalium sp. nov. isolated from northern elephant seals (Mirounga angustirostris) and Ureaplasma zalophigenitalium sp. nov. isolated from California sea lions (Zalophus californianus).</title>
        <authorList>
            <person name="Volokhov D.V."/>
            <person name="Gulland F.M."/>
            <person name="Gao Y."/>
            <person name="Chizhikov V.E."/>
        </authorList>
    </citation>
    <scope>NUCLEOTIDE SEQUENCE [LARGE SCALE GENOMIC DNA]</scope>
    <source>
        <strain evidence="9 10">CSL7644-GEN</strain>
    </source>
</reference>
<evidence type="ECO:0000256" key="2">
    <source>
        <dbReference type="ARBA" id="ARBA00022679"/>
    </source>
</evidence>
<comment type="catalytic activity">
    <reaction evidence="7">
        <text>DNA(n) + a 2'-deoxyribonucleoside 5'-triphosphate = DNA(n+1) + diphosphate</text>
        <dbReference type="Rhea" id="RHEA:22508"/>
        <dbReference type="Rhea" id="RHEA-COMP:17339"/>
        <dbReference type="Rhea" id="RHEA-COMP:17340"/>
        <dbReference type="ChEBI" id="CHEBI:33019"/>
        <dbReference type="ChEBI" id="CHEBI:61560"/>
        <dbReference type="ChEBI" id="CHEBI:173112"/>
        <dbReference type="EC" id="2.7.7.7"/>
    </reaction>
</comment>
<keyword evidence="4" id="KW-0235">DNA replication</keyword>
<protein>
    <recommendedName>
        <fullName evidence="1">DNA-directed DNA polymerase</fullName>
        <ecNumber evidence="1">2.7.7.7</ecNumber>
    </recommendedName>
</protein>
<dbReference type="InterPro" id="IPR048466">
    <property type="entry name" value="DNA_pol3_delta-like_C"/>
</dbReference>
<evidence type="ECO:0000256" key="4">
    <source>
        <dbReference type="ARBA" id="ARBA00022705"/>
    </source>
</evidence>
<dbReference type="PANTHER" id="PTHR34388:SF1">
    <property type="entry name" value="DNA POLYMERASE III SUBUNIT DELTA"/>
    <property type="match status" value="1"/>
</dbReference>
<dbReference type="NCBIfam" id="TIGR01128">
    <property type="entry name" value="holA"/>
    <property type="match status" value="1"/>
</dbReference>
<dbReference type="Gene3D" id="1.20.272.10">
    <property type="match status" value="1"/>
</dbReference>
<dbReference type="Pfam" id="PF21694">
    <property type="entry name" value="DNA_pol3_delta_C"/>
    <property type="match status" value="1"/>
</dbReference>
<evidence type="ECO:0000313" key="9">
    <source>
        <dbReference type="EMBL" id="MCV3754041.1"/>
    </source>
</evidence>
<keyword evidence="10" id="KW-1185">Reference proteome</keyword>
<proteinExistence type="inferred from homology"/>
<dbReference type="InterPro" id="IPR005790">
    <property type="entry name" value="DNA_polIII_delta"/>
</dbReference>
<name>A0ABT3BP76_9BACT</name>
<evidence type="ECO:0000313" key="10">
    <source>
        <dbReference type="Proteomes" id="UP001207252"/>
    </source>
</evidence>
<gene>
    <name evidence="9" type="ORF">OF365_01510</name>
</gene>
<evidence type="ECO:0000256" key="7">
    <source>
        <dbReference type="ARBA" id="ARBA00049244"/>
    </source>
</evidence>
<comment type="similarity">
    <text evidence="6">Belongs to the DNA polymerase HolA subunit family.</text>
</comment>
<evidence type="ECO:0000256" key="3">
    <source>
        <dbReference type="ARBA" id="ARBA00022695"/>
    </source>
</evidence>
<dbReference type="RefSeq" id="WP_263817845.1">
    <property type="nucleotide sequence ID" value="NZ_JAOXHJ010000002.1"/>
</dbReference>
<feature type="domain" description="DNA polymerase III delta subunit-like C-terminal" evidence="8">
    <location>
        <begin position="184"/>
        <end position="301"/>
    </location>
</feature>
<evidence type="ECO:0000256" key="5">
    <source>
        <dbReference type="ARBA" id="ARBA00022932"/>
    </source>
</evidence>
<evidence type="ECO:0000256" key="6">
    <source>
        <dbReference type="ARBA" id="ARBA00034754"/>
    </source>
</evidence>
<dbReference type="EC" id="2.7.7.7" evidence="1"/>
<comment type="caution">
    <text evidence="9">The sequence shown here is derived from an EMBL/GenBank/DDBJ whole genome shotgun (WGS) entry which is preliminary data.</text>
</comment>
<dbReference type="InterPro" id="IPR008921">
    <property type="entry name" value="DNA_pol3_clamp-load_cplx_C"/>
</dbReference>
<dbReference type="EMBL" id="JAOXHJ010000002">
    <property type="protein sequence ID" value="MCV3754041.1"/>
    <property type="molecule type" value="Genomic_DNA"/>
</dbReference>
<keyword evidence="3" id="KW-0548">Nucleotidyltransferase</keyword>
<accession>A0ABT3BP76</accession>
<sequence>MNNKFFLITNTSSFVQKWLQTNNISNVQKITQEQLDKTLDEASQEFLFGSKQTILVKDTTFFKTISEFKTFQKLLSHPEFEHVMIVFIIDFKNLSRSAEINNFLKEVNSFFDVQWNEKVAREYIMQLCQEHELEMDKYVMNDLISNTQCNRLLIEQEMNKLICAQVKNIDAHTLSTYTAVYEDSNIFQLINFLFDKDYLRCFSLLQKLKYNNFDENVIITTMISIFVNYLAFKKLMLQNKNLGLVAQILQLSDFQARKYHQYTQKIGYQHLYMQIKKLIILDNDIKSSKINKILGLYNWIYNFWKEF</sequence>
<evidence type="ECO:0000256" key="1">
    <source>
        <dbReference type="ARBA" id="ARBA00012417"/>
    </source>
</evidence>
<organism evidence="9 10">
    <name type="scientific">Ureaplasma zalophigenitalium</name>
    <dbReference type="NCBI Taxonomy" id="907723"/>
    <lineage>
        <taxon>Bacteria</taxon>
        <taxon>Bacillati</taxon>
        <taxon>Mycoplasmatota</taxon>
        <taxon>Mycoplasmoidales</taxon>
        <taxon>Mycoplasmoidaceae</taxon>
        <taxon>Ureaplasma</taxon>
    </lineage>
</organism>
<dbReference type="PANTHER" id="PTHR34388">
    <property type="entry name" value="DNA POLYMERASE III SUBUNIT DELTA"/>
    <property type="match status" value="1"/>
</dbReference>
<dbReference type="Proteomes" id="UP001207252">
    <property type="component" value="Unassembled WGS sequence"/>
</dbReference>
<evidence type="ECO:0000259" key="8">
    <source>
        <dbReference type="Pfam" id="PF21694"/>
    </source>
</evidence>
<dbReference type="SUPFAM" id="SSF48019">
    <property type="entry name" value="post-AAA+ oligomerization domain-like"/>
    <property type="match status" value="1"/>
</dbReference>
<keyword evidence="2" id="KW-0808">Transferase</keyword>
<keyword evidence="5" id="KW-0239">DNA-directed DNA polymerase</keyword>